<dbReference type="InterPro" id="IPR036051">
    <property type="entry name" value="KRAB_dom_sf"/>
</dbReference>
<keyword evidence="3" id="KW-1185">Reference proteome</keyword>
<protein>
    <recommendedName>
        <fullName evidence="1">KRAB domain-containing protein</fullName>
    </recommendedName>
</protein>
<dbReference type="SUPFAM" id="SSF109640">
    <property type="entry name" value="KRAB domain (Kruppel-associated box)"/>
    <property type="match status" value="1"/>
</dbReference>
<dbReference type="Proteomes" id="UP001159641">
    <property type="component" value="Unassembled WGS sequence"/>
</dbReference>
<reference evidence="2 3" key="1">
    <citation type="submission" date="2022-11" db="EMBL/GenBank/DDBJ databases">
        <title>Whole genome sequence of Eschrichtius robustus ER-17-0199.</title>
        <authorList>
            <person name="Bruniche-Olsen A."/>
            <person name="Black A.N."/>
            <person name="Fields C.J."/>
            <person name="Walden K."/>
            <person name="Dewoody J.A."/>
        </authorList>
    </citation>
    <scope>NUCLEOTIDE SEQUENCE [LARGE SCALE GENOMIC DNA]</scope>
    <source>
        <strain evidence="2">ER-17-0199</strain>
        <tissue evidence="2">Blubber</tissue>
    </source>
</reference>
<dbReference type="CDD" id="cd07765">
    <property type="entry name" value="KRAB_A-box"/>
    <property type="match status" value="1"/>
</dbReference>
<dbReference type="PANTHER" id="PTHR23232">
    <property type="entry name" value="KRAB DOMAIN C2H2 ZINC FINGER"/>
    <property type="match status" value="1"/>
</dbReference>
<dbReference type="InterPro" id="IPR001909">
    <property type="entry name" value="KRAB"/>
</dbReference>
<accession>A0AB34G8Q5</accession>
<dbReference type="Gene3D" id="6.10.140.140">
    <property type="match status" value="1"/>
</dbReference>
<proteinExistence type="predicted"/>
<gene>
    <name evidence="2" type="ORF">J1605_016135</name>
</gene>
<dbReference type="EMBL" id="JAIQCJ010002574">
    <property type="protein sequence ID" value="KAJ8775737.1"/>
    <property type="molecule type" value="Genomic_DNA"/>
</dbReference>
<dbReference type="Pfam" id="PF01352">
    <property type="entry name" value="KRAB"/>
    <property type="match status" value="1"/>
</dbReference>
<dbReference type="SMART" id="SM00349">
    <property type="entry name" value="KRAB"/>
    <property type="match status" value="1"/>
</dbReference>
<dbReference type="InterPro" id="IPR050169">
    <property type="entry name" value="Krueppel_C2H2_ZnF"/>
</dbReference>
<dbReference type="PANTHER" id="PTHR23232:SF136">
    <property type="entry name" value="KRAB DOMAIN-CONTAINING PROTEIN"/>
    <property type="match status" value="1"/>
</dbReference>
<feature type="non-terminal residue" evidence="2">
    <location>
        <position position="1"/>
    </location>
</feature>
<name>A0AB34G8Q5_ESCRO</name>
<organism evidence="2 3">
    <name type="scientific">Eschrichtius robustus</name>
    <name type="common">California gray whale</name>
    <name type="synonym">Eschrichtius gibbosus</name>
    <dbReference type="NCBI Taxonomy" id="9764"/>
    <lineage>
        <taxon>Eukaryota</taxon>
        <taxon>Metazoa</taxon>
        <taxon>Chordata</taxon>
        <taxon>Craniata</taxon>
        <taxon>Vertebrata</taxon>
        <taxon>Euteleostomi</taxon>
        <taxon>Mammalia</taxon>
        <taxon>Eutheria</taxon>
        <taxon>Laurasiatheria</taxon>
        <taxon>Artiodactyla</taxon>
        <taxon>Whippomorpha</taxon>
        <taxon>Cetacea</taxon>
        <taxon>Mysticeti</taxon>
        <taxon>Eschrichtiidae</taxon>
        <taxon>Eschrichtius</taxon>
    </lineage>
</organism>
<dbReference type="GO" id="GO:0006355">
    <property type="term" value="P:regulation of DNA-templated transcription"/>
    <property type="evidence" value="ECO:0007669"/>
    <property type="project" value="InterPro"/>
</dbReference>
<dbReference type="PROSITE" id="PS50805">
    <property type="entry name" value="KRAB"/>
    <property type="match status" value="1"/>
</dbReference>
<sequence>ESVTFEDVAINFTQEEWVLLDTSQRNLFRNVMLENITHLVSVGYQISKSDVISQLKQGKELWSEATGCLQGQSPDGESPLRQEMIFTQSVYRKHISATMPMIGGYGDGSGGNVSYGEQQMNLCLLACRSPPAVQPSS</sequence>
<feature type="domain" description="KRAB" evidence="1">
    <location>
        <begin position="3"/>
        <end position="74"/>
    </location>
</feature>
<comment type="caution">
    <text evidence="2">The sequence shown here is derived from an EMBL/GenBank/DDBJ whole genome shotgun (WGS) entry which is preliminary data.</text>
</comment>
<evidence type="ECO:0000313" key="2">
    <source>
        <dbReference type="EMBL" id="KAJ8775737.1"/>
    </source>
</evidence>
<evidence type="ECO:0000313" key="3">
    <source>
        <dbReference type="Proteomes" id="UP001159641"/>
    </source>
</evidence>
<dbReference type="AlphaFoldDB" id="A0AB34G8Q5"/>
<evidence type="ECO:0000259" key="1">
    <source>
        <dbReference type="PROSITE" id="PS50805"/>
    </source>
</evidence>